<dbReference type="GO" id="GO:0005524">
    <property type="term" value="F:ATP binding"/>
    <property type="evidence" value="ECO:0007669"/>
    <property type="project" value="UniProtKB-KW"/>
</dbReference>
<keyword evidence="12" id="KW-1185">Reference proteome</keyword>
<evidence type="ECO:0000256" key="2">
    <source>
        <dbReference type="ARBA" id="ARBA00022614"/>
    </source>
</evidence>
<keyword evidence="6" id="KW-0067">ATP-binding</keyword>
<dbReference type="InterPro" id="IPR002182">
    <property type="entry name" value="NB-ARC"/>
</dbReference>
<dbReference type="SUPFAM" id="SSF52540">
    <property type="entry name" value="P-loop containing nucleoside triphosphate hydrolases"/>
    <property type="match status" value="1"/>
</dbReference>
<feature type="domain" description="NB-ARC" evidence="7">
    <location>
        <begin position="238"/>
        <end position="407"/>
    </location>
</feature>
<dbReference type="Gene3D" id="1.20.5.4130">
    <property type="match status" value="1"/>
</dbReference>
<evidence type="ECO:0000259" key="8">
    <source>
        <dbReference type="Pfam" id="PF18052"/>
    </source>
</evidence>
<evidence type="ECO:0000259" key="7">
    <source>
        <dbReference type="Pfam" id="PF00931"/>
    </source>
</evidence>
<dbReference type="InterPro" id="IPR042197">
    <property type="entry name" value="Apaf_helical"/>
</dbReference>
<reference evidence="11" key="1">
    <citation type="submission" date="2024-10" db="EMBL/GenBank/DDBJ databases">
        <authorList>
            <person name="Ryan C."/>
        </authorList>
    </citation>
    <scope>NUCLEOTIDE SEQUENCE [LARGE SCALE GENOMIC DNA]</scope>
</reference>
<sequence length="1589" mass="180543">MGLESSLVDAAIGWLVHSILGSLLTDKFEAWAREVGLAGDARRLEREVRNVEAVLAAARGRGLGAGNEALARSMDELRELLYDAEDVLDELDYYRLQGEIRQDAAAGTSTDGSSSSSVNVTSSTCHLVWNARDRFTTWTSKAVEFVMIHAGRKRKRGEEGPEQYIVVPLKNKHDMSLRMNEIASQLCIVCNSVQKTLHLESSYCIAAPKVGAVSNKPLTTSVPVEQKVYGRDLERDEMVELLINGKSSDLHVLPVVGNGGIGKTTLARFVYHDPRIRDHFDLQMWVCVSSNFDEVRLTREMLEHIYKDGRGCDKISSFNVLQELLIDNIRNKRFLLVVDDVCNDNDMSRWSRLLAPLKCSKVMGCMILATARSPSVAKMIGTLSTLKLKGLDDDDFWLLFKSCAFGDEKHGCHPNLQAIGKQIAKSLKGYPLAAQSVGALLRQDLTCEHWYKIQEQQTFLQKCGDGILPILKFSYDHLPFYLQRCFSYCSLFPEDYKFNGERLVHAWISQSFVYCKDADDTVEETGRQYLYRLVDLGFFKKDGSHYIMHDLMHELAKMVSSNECATIDGLKSNTTPPTIRHLSIITYAYDEVKQNDFPVDKFERELQKLGSLEKLRTLMFFGHGPNGCRNLLQYCQTLCRDTKRLRYMRIHLSGVEVDFLWDSIKPFHIRCLEFYIDGINADHYCCCSREKALFGCIAYAEALPTFYHLQTLDASYINLVVPSHMSDLVNLRHLIAGEETYSKIANVGKMTSLQELKGFRVQNADGFGIGQLHSMNELVTLKISQLGNVSSREEATGARLADKEWLEDLHLSWNDSGTRSEPTTNTVAEMILEGLRPNSNIKHIQIRSFNGHVSPTWLRTNSSVTTLRSLRLEDCNDWKIIQLERITSLGTLKLINMCHIVDVTVPSLEELLLIELPNLERCIGTYKKDLSSHLRILKMEWCSKLKDFTLFQSYDCFKAEQKTWFPFLNKLTIKHCPQIMQWTVLPLEEMQSLEELELVEMPGIRQLSVPCLKRLILIQLPNLECCTSLNEDQLSYSIEVLQIVKCTKLFRFPVLQAALLQDDEKEWLPNAYKLMVHDCPHLTVSCPLPPSSEWSKVFVSIRGVSAPPAMEMRKDWSSFTIQSEELIVLDEKVLAFYNLTSILNFNIVSCPNLVSVSFQAFRKLVSLERVEINDCPKLLSQRMMLDEIYNDNNTMCLPTPFARYLTIKSSGVMGELWLPCVRSLELTIEDCWKITSVPFICPIEEQSRNLSLLYISSITTSASAALTKDEQVILKIPHPLYTFVKKLHISNCPELVFCNRNEGFAKFAFLEVLRVTGCPKILMSVVHGNNNHQRCLLPPSLNQFEATHLPPRLQPYFPGNHTSLRSLTVWDSPRLETLLLHFCKNLEEIEIFNCKNLSALGGLPYLNSLKILKLERNPKLSSVKLEPVHHDQESWEDRSGGHNLYPRLEWLETDDTSLLAMSFCKHLTALQHLTLSSSRSHNRMTRLSDEQEGALQQLTSLKELRFLCCNDLLSLPVVLHCLSSLKKLEIGHCPSISRLPEEGLPLASMEELEIRACSEELYKQCRLAATSKLRVIIDGEVVGDLMACA</sequence>
<keyword evidence="4" id="KW-0547">Nucleotide-binding</keyword>
<evidence type="ECO:0000256" key="1">
    <source>
        <dbReference type="ARBA" id="ARBA00008894"/>
    </source>
</evidence>
<dbReference type="Pfam" id="PF00931">
    <property type="entry name" value="NB-ARC"/>
    <property type="match status" value="1"/>
</dbReference>
<keyword evidence="5" id="KW-0611">Plant defense</keyword>
<dbReference type="Pfam" id="PF23559">
    <property type="entry name" value="WHD_DRP"/>
    <property type="match status" value="1"/>
</dbReference>
<dbReference type="InterPro" id="IPR036388">
    <property type="entry name" value="WH-like_DNA-bd_sf"/>
</dbReference>
<evidence type="ECO:0000256" key="4">
    <source>
        <dbReference type="ARBA" id="ARBA00022741"/>
    </source>
</evidence>
<dbReference type="GO" id="GO:0051707">
    <property type="term" value="P:response to other organism"/>
    <property type="evidence" value="ECO:0007669"/>
    <property type="project" value="UniProtKB-ARBA"/>
</dbReference>
<keyword evidence="2" id="KW-0433">Leucine-rich repeat</keyword>
<proteinExistence type="inferred from homology"/>
<evidence type="ECO:0000313" key="11">
    <source>
        <dbReference type="EMBL" id="CAL5070057.1"/>
    </source>
</evidence>
<accession>A0ABC9F8R0</accession>
<dbReference type="EMBL" id="OZ075115">
    <property type="protein sequence ID" value="CAL5070057.1"/>
    <property type="molecule type" value="Genomic_DNA"/>
</dbReference>
<dbReference type="InterPro" id="IPR032675">
    <property type="entry name" value="LRR_dom_sf"/>
</dbReference>
<evidence type="ECO:0000313" key="12">
    <source>
        <dbReference type="Proteomes" id="UP001497457"/>
    </source>
</evidence>
<evidence type="ECO:0000259" key="10">
    <source>
        <dbReference type="Pfam" id="PF25019"/>
    </source>
</evidence>
<organism evidence="11 12">
    <name type="scientific">Urochloa decumbens</name>
    <dbReference type="NCBI Taxonomy" id="240449"/>
    <lineage>
        <taxon>Eukaryota</taxon>
        <taxon>Viridiplantae</taxon>
        <taxon>Streptophyta</taxon>
        <taxon>Embryophyta</taxon>
        <taxon>Tracheophyta</taxon>
        <taxon>Spermatophyta</taxon>
        <taxon>Magnoliopsida</taxon>
        <taxon>Liliopsida</taxon>
        <taxon>Poales</taxon>
        <taxon>Poaceae</taxon>
        <taxon>PACMAD clade</taxon>
        <taxon>Panicoideae</taxon>
        <taxon>Panicodae</taxon>
        <taxon>Paniceae</taxon>
        <taxon>Melinidinae</taxon>
        <taxon>Urochloa</taxon>
    </lineage>
</organism>
<dbReference type="Proteomes" id="UP001497457">
    <property type="component" value="Chromosome 5rd"/>
</dbReference>
<dbReference type="Pfam" id="PF25019">
    <property type="entry name" value="LRR_R13L1-DRL21"/>
    <property type="match status" value="1"/>
</dbReference>
<feature type="domain" description="R13L1/DRL21-like LRR repeat region" evidence="10">
    <location>
        <begin position="769"/>
        <end position="897"/>
    </location>
</feature>
<protein>
    <submittedName>
        <fullName evidence="11">Uncharacterized protein</fullName>
    </submittedName>
</protein>
<dbReference type="InterPro" id="IPR041118">
    <property type="entry name" value="Rx_N"/>
</dbReference>
<name>A0ABC9F8R0_9POAL</name>
<evidence type="ECO:0000259" key="9">
    <source>
        <dbReference type="Pfam" id="PF23559"/>
    </source>
</evidence>
<feature type="domain" description="Disease resistance N-terminal" evidence="8">
    <location>
        <begin position="19"/>
        <end position="104"/>
    </location>
</feature>
<evidence type="ECO:0000256" key="5">
    <source>
        <dbReference type="ARBA" id="ARBA00022821"/>
    </source>
</evidence>
<dbReference type="SUPFAM" id="SSF52058">
    <property type="entry name" value="L domain-like"/>
    <property type="match status" value="2"/>
</dbReference>
<dbReference type="Gene3D" id="1.10.10.10">
    <property type="entry name" value="Winged helix-like DNA-binding domain superfamily/Winged helix DNA-binding domain"/>
    <property type="match status" value="1"/>
</dbReference>
<comment type="similarity">
    <text evidence="1">Belongs to the disease resistance NB-LRR family.</text>
</comment>
<dbReference type="Pfam" id="PF18052">
    <property type="entry name" value="Rx_N"/>
    <property type="match status" value="1"/>
</dbReference>
<dbReference type="PANTHER" id="PTHR36766:SF40">
    <property type="entry name" value="DISEASE RESISTANCE PROTEIN RGA3"/>
    <property type="match status" value="1"/>
</dbReference>
<gene>
    <name evidence="11" type="ORF">URODEC1_LOCUS102579</name>
</gene>
<dbReference type="PANTHER" id="PTHR36766">
    <property type="entry name" value="PLANT BROAD-SPECTRUM MILDEW RESISTANCE PROTEIN RPW8"/>
    <property type="match status" value="1"/>
</dbReference>
<dbReference type="InterPro" id="IPR056789">
    <property type="entry name" value="LRR_R13L1-DRL21"/>
</dbReference>
<dbReference type="InterPro" id="IPR027417">
    <property type="entry name" value="P-loop_NTPase"/>
</dbReference>
<evidence type="ECO:0000256" key="3">
    <source>
        <dbReference type="ARBA" id="ARBA00022737"/>
    </source>
</evidence>
<dbReference type="Gene3D" id="1.10.8.430">
    <property type="entry name" value="Helical domain of apoptotic protease-activating factors"/>
    <property type="match status" value="1"/>
</dbReference>
<dbReference type="Gene3D" id="3.40.50.300">
    <property type="entry name" value="P-loop containing nucleotide triphosphate hydrolases"/>
    <property type="match status" value="1"/>
</dbReference>
<dbReference type="GO" id="GO:0006952">
    <property type="term" value="P:defense response"/>
    <property type="evidence" value="ECO:0007669"/>
    <property type="project" value="UniProtKB-KW"/>
</dbReference>
<feature type="domain" description="Disease resistance protein winged helix" evidence="9">
    <location>
        <begin position="491"/>
        <end position="556"/>
    </location>
</feature>
<dbReference type="PRINTS" id="PR00364">
    <property type="entry name" value="DISEASERSIST"/>
</dbReference>
<keyword evidence="3" id="KW-0677">Repeat</keyword>
<evidence type="ECO:0000256" key="6">
    <source>
        <dbReference type="ARBA" id="ARBA00022840"/>
    </source>
</evidence>
<dbReference type="Gene3D" id="3.80.10.10">
    <property type="entry name" value="Ribonuclease Inhibitor"/>
    <property type="match status" value="3"/>
</dbReference>
<dbReference type="InterPro" id="IPR058922">
    <property type="entry name" value="WHD_DRP"/>
</dbReference>